<feature type="region of interest" description="Disordered" evidence="1">
    <location>
        <begin position="49"/>
        <end position="71"/>
    </location>
</feature>
<dbReference type="Proteomes" id="UP001628179">
    <property type="component" value="Unassembled WGS sequence"/>
</dbReference>
<comment type="caution">
    <text evidence="2">The sequence shown here is derived from an EMBL/GenBank/DDBJ whole genome shotgun (WGS) entry which is preliminary data.</text>
</comment>
<sequence length="422" mass="47809">MVLTYGDDVYAEVMARSQDWVKWPWKRINPDREYDRELQFLTYLNVVSSSNSPPPAEKSGGGSSRPKLPGKGLKSANFAPQLEEVWKVDSQLLDYEETLGIRVSKARNRNAHIKDTRTCDQVYACSCRGRTCSGKKIIVISLERRSPIQWLPVVPSLEAAVRSWVRPVKWMELARWESTARREEVCRLVVLGYHFWLLRDDAENIYRGICCMYRSKLFELGTAVDGFITGLKVLSQLELIQPGAIDKIAANPNHHLQEVVSRFTGQPLETSLKKTYESRHTMNRLLADLAGLAEKLCTETKALKTIAFAVHEDMVLLGDVLRAAADAPVCSERFGQVKGFFAEFTSSLDIILVPLMADTAWLRESPETKVGYVPVGKNHSAIERLLTSVEVLLVRTKSVYDRVREWDKNVTDIRSGYRKLGM</sequence>
<evidence type="ECO:0000313" key="2">
    <source>
        <dbReference type="EMBL" id="GAB1318194.1"/>
    </source>
</evidence>
<dbReference type="GeneID" id="98179147"/>
<accession>A0ABQ0GKH5</accession>
<evidence type="ECO:0000256" key="1">
    <source>
        <dbReference type="SAM" id="MobiDB-lite"/>
    </source>
</evidence>
<name>A0ABQ0GKH5_9PEZI</name>
<reference evidence="2 3" key="1">
    <citation type="submission" date="2024-09" db="EMBL/GenBank/DDBJ databases">
        <title>Itraconazole resistance in Madurella fahalii resulting from another homologue of gene encoding cytochrome P450 14-alpha sterol demethylase (CYP51).</title>
        <authorList>
            <person name="Yoshioka I."/>
            <person name="Fahal A.H."/>
            <person name="Kaneko S."/>
            <person name="Yaguchi T."/>
        </authorList>
    </citation>
    <scope>NUCLEOTIDE SEQUENCE [LARGE SCALE GENOMIC DNA]</scope>
    <source>
        <strain evidence="2 3">IFM 68171</strain>
    </source>
</reference>
<evidence type="ECO:0000313" key="3">
    <source>
        <dbReference type="Proteomes" id="UP001628179"/>
    </source>
</evidence>
<keyword evidence="3" id="KW-1185">Reference proteome</keyword>
<dbReference type="EMBL" id="BAAFSV010000004">
    <property type="protein sequence ID" value="GAB1318194.1"/>
    <property type="molecule type" value="Genomic_DNA"/>
</dbReference>
<gene>
    <name evidence="2" type="ORF">MFIFM68171_08404</name>
</gene>
<dbReference type="RefSeq" id="XP_070919925.1">
    <property type="nucleotide sequence ID" value="XM_071063824.1"/>
</dbReference>
<organism evidence="2 3">
    <name type="scientific">Madurella fahalii</name>
    <dbReference type="NCBI Taxonomy" id="1157608"/>
    <lineage>
        <taxon>Eukaryota</taxon>
        <taxon>Fungi</taxon>
        <taxon>Dikarya</taxon>
        <taxon>Ascomycota</taxon>
        <taxon>Pezizomycotina</taxon>
        <taxon>Sordariomycetes</taxon>
        <taxon>Sordariomycetidae</taxon>
        <taxon>Sordariales</taxon>
        <taxon>Sordariales incertae sedis</taxon>
        <taxon>Madurella</taxon>
    </lineage>
</organism>
<proteinExistence type="predicted"/>
<protein>
    <submittedName>
        <fullName evidence="2">Uncharacterized protein</fullName>
    </submittedName>
</protein>